<dbReference type="Gene3D" id="3.90.1200.10">
    <property type="match status" value="1"/>
</dbReference>
<dbReference type="RefSeq" id="WP_382348752.1">
    <property type="nucleotide sequence ID" value="NZ_JBHSMC010000003.1"/>
</dbReference>
<comment type="caution">
    <text evidence="2">The sequence shown here is derived from an EMBL/GenBank/DDBJ whole genome shotgun (WGS) entry which is preliminary data.</text>
</comment>
<name>A0ABW0LFU2_9BACI</name>
<sequence>MTLGNPMAEGNTANIFLLDNKIIKVFKDHLPKTEAMYEANKQKLAFSRGLSVPKVLDVTEMDGKQAIIMEYIQGETLGKLLLNNMEKSLYYMEVSVDIQMDIHKTVIDSLEPMSQKLKRQINSAPNLSEKLKSKILDKLDLMTYENRLCHGDFHLFNLILSDEKVVIIDWVDASAGDIRSDVYRTYLLYSQLSMELAELYVHLYCKKSGISREEIFQWAPIIAAARLSENVSTESADRLLKIIDQYLPL</sequence>
<dbReference type="InterPro" id="IPR002575">
    <property type="entry name" value="Aminoglycoside_PTrfase"/>
</dbReference>
<dbReference type="InterPro" id="IPR051678">
    <property type="entry name" value="AGP_Transferase"/>
</dbReference>
<dbReference type="InterPro" id="IPR011009">
    <property type="entry name" value="Kinase-like_dom_sf"/>
</dbReference>
<reference evidence="3" key="1">
    <citation type="journal article" date="2019" name="Int. J. Syst. Evol. Microbiol.">
        <title>The Global Catalogue of Microorganisms (GCM) 10K type strain sequencing project: providing services to taxonomists for standard genome sequencing and annotation.</title>
        <authorList>
            <consortium name="The Broad Institute Genomics Platform"/>
            <consortium name="The Broad Institute Genome Sequencing Center for Infectious Disease"/>
            <person name="Wu L."/>
            <person name="Ma J."/>
        </authorList>
    </citation>
    <scope>NUCLEOTIDE SEQUENCE [LARGE SCALE GENOMIC DNA]</scope>
    <source>
        <strain evidence="3">CGMCC 1.12237</strain>
    </source>
</reference>
<dbReference type="Pfam" id="PF01636">
    <property type="entry name" value="APH"/>
    <property type="match status" value="1"/>
</dbReference>
<dbReference type="SUPFAM" id="SSF56112">
    <property type="entry name" value="Protein kinase-like (PK-like)"/>
    <property type="match status" value="1"/>
</dbReference>
<evidence type="ECO:0000313" key="3">
    <source>
        <dbReference type="Proteomes" id="UP001596147"/>
    </source>
</evidence>
<gene>
    <name evidence="2" type="ORF">ACFPM4_05515</name>
</gene>
<organism evidence="2 3">
    <name type="scientific">Lederbergia graminis</name>
    <dbReference type="NCBI Taxonomy" id="735518"/>
    <lineage>
        <taxon>Bacteria</taxon>
        <taxon>Bacillati</taxon>
        <taxon>Bacillota</taxon>
        <taxon>Bacilli</taxon>
        <taxon>Bacillales</taxon>
        <taxon>Bacillaceae</taxon>
        <taxon>Lederbergia</taxon>
    </lineage>
</organism>
<accession>A0ABW0LFU2</accession>
<dbReference type="PANTHER" id="PTHR21310">
    <property type="entry name" value="AMINOGLYCOSIDE PHOSPHOTRANSFERASE-RELATED-RELATED"/>
    <property type="match status" value="1"/>
</dbReference>
<evidence type="ECO:0000313" key="2">
    <source>
        <dbReference type="EMBL" id="MFC5464215.1"/>
    </source>
</evidence>
<proteinExistence type="predicted"/>
<dbReference type="EMBL" id="JBHSMC010000003">
    <property type="protein sequence ID" value="MFC5464215.1"/>
    <property type="molecule type" value="Genomic_DNA"/>
</dbReference>
<keyword evidence="3" id="KW-1185">Reference proteome</keyword>
<feature type="domain" description="Aminoglycoside phosphotransferase" evidence="1">
    <location>
        <begin position="14"/>
        <end position="209"/>
    </location>
</feature>
<protein>
    <submittedName>
        <fullName evidence="2">Phosphotransferase family protein</fullName>
    </submittedName>
</protein>
<dbReference type="Proteomes" id="UP001596147">
    <property type="component" value="Unassembled WGS sequence"/>
</dbReference>
<evidence type="ECO:0000259" key="1">
    <source>
        <dbReference type="Pfam" id="PF01636"/>
    </source>
</evidence>